<proteinExistence type="predicted"/>
<organism evidence="2 3">
    <name type="scientific">Methylobacterium durans</name>
    <dbReference type="NCBI Taxonomy" id="2202825"/>
    <lineage>
        <taxon>Bacteria</taxon>
        <taxon>Pseudomonadati</taxon>
        <taxon>Pseudomonadota</taxon>
        <taxon>Alphaproteobacteria</taxon>
        <taxon>Hyphomicrobiales</taxon>
        <taxon>Methylobacteriaceae</taxon>
        <taxon>Methylobacterium</taxon>
    </lineage>
</organism>
<accession>A0A2U8WDY8</accession>
<dbReference type="KEGG" id="mets:DK389_27020"/>
<gene>
    <name evidence="2" type="ORF">DK389_27020</name>
</gene>
<feature type="region of interest" description="Disordered" evidence="1">
    <location>
        <begin position="26"/>
        <end position="68"/>
    </location>
</feature>
<dbReference type="EMBL" id="CP029550">
    <property type="protein sequence ID" value="AWN43492.1"/>
    <property type="molecule type" value="Genomic_DNA"/>
</dbReference>
<dbReference type="AlphaFoldDB" id="A0A2U8WDY8"/>
<protein>
    <submittedName>
        <fullName evidence="2">Uncharacterized protein</fullName>
    </submittedName>
</protein>
<keyword evidence="3" id="KW-1185">Reference proteome</keyword>
<name>A0A2U8WDY8_9HYPH</name>
<dbReference type="OrthoDB" id="8004668at2"/>
<evidence type="ECO:0000313" key="3">
    <source>
        <dbReference type="Proteomes" id="UP000245926"/>
    </source>
</evidence>
<reference evidence="3" key="1">
    <citation type="submission" date="2018-05" db="EMBL/GenBank/DDBJ databases">
        <title>Complete Genome Sequence of Methylobacterium sp. 17SD2-17.</title>
        <authorList>
            <person name="Srinivasan S."/>
        </authorList>
    </citation>
    <scope>NUCLEOTIDE SEQUENCE [LARGE SCALE GENOMIC DNA]</scope>
    <source>
        <strain evidence="3">17SD2-17</strain>
    </source>
</reference>
<dbReference type="RefSeq" id="WP_109894341.1">
    <property type="nucleotide sequence ID" value="NZ_CP029550.1"/>
</dbReference>
<dbReference type="Proteomes" id="UP000245926">
    <property type="component" value="Chromosome"/>
</dbReference>
<feature type="compositionally biased region" description="Low complexity" evidence="1">
    <location>
        <begin position="52"/>
        <end position="61"/>
    </location>
</feature>
<evidence type="ECO:0000313" key="2">
    <source>
        <dbReference type="EMBL" id="AWN43492.1"/>
    </source>
</evidence>
<evidence type="ECO:0000256" key="1">
    <source>
        <dbReference type="SAM" id="MobiDB-lite"/>
    </source>
</evidence>
<sequence>MAHDNRTGNARSISMSDFNARAKRIAEQTGVVEKPEKASFSKPRRSLVRSEPQQAAAQPAPSEDGEAA</sequence>